<dbReference type="SUPFAM" id="SSF48498">
    <property type="entry name" value="Tetracyclin repressor-like, C-terminal domain"/>
    <property type="match status" value="1"/>
</dbReference>
<name>A0ABS4PQT8_9PSEU</name>
<accession>A0ABS4PQT8</accession>
<evidence type="ECO:0000256" key="2">
    <source>
        <dbReference type="ARBA" id="ARBA00023125"/>
    </source>
</evidence>
<evidence type="ECO:0000256" key="4">
    <source>
        <dbReference type="PROSITE-ProRule" id="PRU00335"/>
    </source>
</evidence>
<organism evidence="6 7">
    <name type="scientific">Amycolatopsis magusensis</name>
    <dbReference type="NCBI Taxonomy" id="882444"/>
    <lineage>
        <taxon>Bacteria</taxon>
        <taxon>Bacillati</taxon>
        <taxon>Actinomycetota</taxon>
        <taxon>Actinomycetes</taxon>
        <taxon>Pseudonocardiales</taxon>
        <taxon>Pseudonocardiaceae</taxon>
        <taxon>Amycolatopsis</taxon>
    </lineage>
</organism>
<dbReference type="Proteomes" id="UP000741013">
    <property type="component" value="Unassembled WGS sequence"/>
</dbReference>
<evidence type="ECO:0000259" key="5">
    <source>
        <dbReference type="PROSITE" id="PS50977"/>
    </source>
</evidence>
<evidence type="ECO:0000256" key="3">
    <source>
        <dbReference type="ARBA" id="ARBA00023163"/>
    </source>
</evidence>
<dbReference type="InterPro" id="IPR001647">
    <property type="entry name" value="HTH_TetR"/>
</dbReference>
<dbReference type="PRINTS" id="PR00455">
    <property type="entry name" value="HTHTETR"/>
</dbReference>
<reference evidence="6 7" key="1">
    <citation type="submission" date="2021-03" db="EMBL/GenBank/DDBJ databases">
        <title>Sequencing the genomes of 1000 actinobacteria strains.</title>
        <authorList>
            <person name="Klenk H.-P."/>
        </authorList>
    </citation>
    <scope>NUCLEOTIDE SEQUENCE [LARGE SCALE GENOMIC DNA]</scope>
    <source>
        <strain evidence="6 7">DSM 45510</strain>
    </source>
</reference>
<dbReference type="Pfam" id="PF00440">
    <property type="entry name" value="TetR_N"/>
    <property type="match status" value="1"/>
</dbReference>
<comment type="caution">
    <text evidence="6">The sequence shown here is derived from an EMBL/GenBank/DDBJ whole genome shotgun (WGS) entry which is preliminary data.</text>
</comment>
<dbReference type="InterPro" id="IPR009057">
    <property type="entry name" value="Homeodomain-like_sf"/>
</dbReference>
<feature type="DNA-binding region" description="H-T-H motif" evidence="4">
    <location>
        <begin position="33"/>
        <end position="52"/>
    </location>
</feature>
<evidence type="ECO:0000313" key="7">
    <source>
        <dbReference type="Proteomes" id="UP000741013"/>
    </source>
</evidence>
<gene>
    <name evidence="6" type="ORF">JOM49_003313</name>
</gene>
<dbReference type="Gene3D" id="1.10.357.10">
    <property type="entry name" value="Tetracycline Repressor, domain 2"/>
    <property type="match status" value="1"/>
</dbReference>
<dbReference type="InterPro" id="IPR050109">
    <property type="entry name" value="HTH-type_TetR-like_transc_reg"/>
</dbReference>
<feature type="domain" description="HTH tetR-type" evidence="5">
    <location>
        <begin position="10"/>
        <end position="70"/>
    </location>
</feature>
<evidence type="ECO:0000313" key="6">
    <source>
        <dbReference type="EMBL" id="MBP2181787.1"/>
    </source>
</evidence>
<dbReference type="RefSeq" id="WP_209665163.1">
    <property type="nucleotide sequence ID" value="NZ_JAGGMS010000001.1"/>
</dbReference>
<dbReference type="SUPFAM" id="SSF46689">
    <property type="entry name" value="Homeodomain-like"/>
    <property type="match status" value="1"/>
</dbReference>
<keyword evidence="1" id="KW-0805">Transcription regulation</keyword>
<dbReference type="InterPro" id="IPR036271">
    <property type="entry name" value="Tet_transcr_reg_TetR-rel_C_sf"/>
</dbReference>
<dbReference type="EMBL" id="JAGGMS010000001">
    <property type="protein sequence ID" value="MBP2181787.1"/>
    <property type="molecule type" value="Genomic_DNA"/>
</dbReference>
<keyword evidence="7" id="KW-1185">Reference proteome</keyword>
<keyword evidence="2 4" id="KW-0238">DNA-binding</keyword>
<evidence type="ECO:0000256" key="1">
    <source>
        <dbReference type="ARBA" id="ARBA00023015"/>
    </source>
</evidence>
<protein>
    <submittedName>
        <fullName evidence="6">TetR/AcrR family acrAB operon transcriptional repressor</fullName>
    </submittedName>
</protein>
<keyword evidence="3" id="KW-0804">Transcription</keyword>
<proteinExistence type="predicted"/>
<dbReference type="PANTHER" id="PTHR30055:SF234">
    <property type="entry name" value="HTH-TYPE TRANSCRIPTIONAL REGULATOR BETI"/>
    <property type="match status" value="1"/>
</dbReference>
<sequence length="198" mass="21760">MPTRRAETSQESRRLLVEAAATAFADRGYRQTTVAEVAELAGISRGSIPWHFGNKEGLLLAVVEHAFELVSRNTAEPRLPGPEGLRDLTDQSAAFVRQPITKLMISLLADAMDEDSPVHDRYVELHRAMRAHIAAWAEQPYDGCGLPEGVTPDDVGVVVLGASMGIHQQWRLAPDRVDLDRAFDSLQRILLAAVQSRA</sequence>
<dbReference type="PROSITE" id="PS50977">
    <property type="entry name" value="HTH_TETR_2"/>
    <property type="match status" value="1"/>
</dbReference>
<dbReference type="PANTHER" id="PTHR30055">
    <property type="entry name" value="HTH-TYPE TRANSCRIPTIONAL REGULATOR RUTR"/>
    <property type="match status" value="1"/>
</dbReference>